<accession>A0A2U1NSB4</accession>
<gene>
    <name evidence="1" type="ORF">CTI12_AA235350</name>
</gene>
<dbReference type="OrthoDB" id="1104096at2759"/>
<protein>
    <submittedName>
        <fullName evidence="1">Uncharacterized protein</fullName>
    </submittedName>
</protein>
<evidence type="ECO:0000313" key="1">
    <source>
        <dbReference type="EMBL" id="PWA76368.1"/>
    </source>
</evidence>
<sequence length="157" mass="18676">MEFKKKGINREAERHFREFMNERPTNFVEWSVSELTEVLDFQCTEEDKQLLANMGSVGGGLMGFDNTWEWTNILNQISLNGRIDMRLFIVRYAFQATIHSLWIERNRRRNGEKPITNTILVRMIDVMVRNRLSTMRRNGVKKFEDGIRICFDARRLL</sequence>
<name>A0A2U1NSB4_ARTAN</name>
<dbReference type="Proteomes" id="UP000245207">
    <property type="component" value="Unassembled WGS sequence"/>
</dbReference>
<proteinExistence type="predicted"/>
<keyword evidence="2" id="KW-1185">Reference proteome</keyword>
<reference evidence="1 2" key="1">
    <citation type="journal article" date="2018" name="Mol. Plant">
        <title>The genome of Artemisia annua provides insight into the evolution of Asteraceae family and artemisinin biosynthesis.</title>
        <authorList>
            <person name="Shen Q."/>
            <person name="Zhang L."/>
            <person name="Liao Z."/>
            <person name="Wang S."/>
            <person name="Yan T."/>
            <person name="Shi P."/>
            <person name="Liu M."/>
            <person name="Fu X."/>
            <person name="Pan Q."/>
            <person name="Wang Y."/>
            <person name="Lv Z."/>
            <person name="Lu X."/>
            <person name="Zhang F."/>
            <person name="Jiang W."/>
            <person name="Ma Y."/>
            <person name="Chen M."/>
            <person name="Hao X."/>
            <person name="Li L."/>
            <person name="Tang Y."/>
            <person name="Lv G."/>
            <person name="Zhou Y."/>
            <person name="Sun X."/>
            <person name="Brodelius P.E."/>
            <person name="Rose J.K.C."/>
            <person name="Tang K."/>
        </authorList>
    </citation>
    <scope>NUCLEOTIDE SEQUENCE [LARGE SCALE GENOMIC DNA]</scope>
    <source>
        <strain evidence="2">cv. Huhao1</strain>
        <tissue evidence="1">Leaf</tissue>
    </source>
</reference>
<dbReference type="AlphaFoldDB" id="A0A2U1NSB4"/>
<comment type="caution">
    <text evidence="1">The sequence shown here is derived from an EMBL/GenBank/DDBJ whole genome shotgun (WGS) entry which is preliminary data.</text>
</comment>
<dbReference type="EMBL" id="PKPP01002276">
    <property type="protein sequence ID" value="PWA76368.1"/>
    <property type="molecule type" value="Genomic_DNA"/>
</dbReference>
<evidence type="ECO:0000313" key="2">
    <source>
        <dbReference type="Proteomes" id="UP000245207"/>
    </source>
</evidence>
<organism evidence="1 2">
    <name type="scientific">Artemisia annua</name>
    <name type="common">Sweet wormwood</name>
    <dbReference type="NCBI Taxonomy" id="35608"/>
    <lineage>
        <taxon>Eukaryota</taxon>
        <taxon>Viridiplantae</taxon>
        <taxon>Streptophyta</taxon>
        <taxon>Embryophyta</taxon>
        <taxon>Tracheophyta</taxon>
        <taxon>Spermatophyta</taxon>
        <taxon>Magnoliopsida</taxon>
        <taxon>eudicotyledons</taxon>
        <taxon>Gunneridae</taxon>
        <taxon>Pentapetalae</taxon>
        <taxon>asterids</taxon>
        <taxon>campanulids</taxon>
        <taxon>Asterales</taxon>
        <taxon>Asteraceae</taxon>
        <taxon>Asteroideae</taxon>
        <taxon>Anthemideae</taxon>
        <taxon>Artemisiinae</taxon>
        <taxon>Artemisia</taxon>
    </lineage>
</organism>